<name>A0A127Q7C6_9BURK</name>
<dbReference type="KEGG" id="cpra:CPter91_3613"/>
<proteinExistence type="predicted"/>
<protein>
    <submittedName>
        <fullName evidence="2">Uncharacterized protein</fullName>
    </submittedName>
</protein>
<feature type="chain" id="PRO_5013475020" evidence="1">
    <location>
        <begin position="22"/>
        <end position="146"/>
    </location>
</feature>
<accession>A0A127Q7C6</accession>
<keyword evidence="1" id="KW-0732">Signal</keyword>
<evidence type="ECO:0000256" key="1">
    <source>
        <dbReference type="SAM" id="SignalP"/>
    </source>
</evidence>
<dbReference type="Proteomes" id="UP000074914">
    <property type="component" value="Chromosome"/>
</dbReference>
<feature type="signal peptide" evidence="1">
    <location>
        <begin position="1"/>
        <end position="21"/>
    </location>
</feature>
<evidence type="ECO:0000313" key="3">
    <source>
        <dbReference type="EMBL" id="AMP15884.1"/>
    </source>
</evidence>
<dbReference type="PROSITE" id="PS51257">
    <property type="entry name" value="PROKAR_LIPOPROTEIN"/>
    <property type="match status" value="1"/>
</dbReference>
<reference evidence="4 5" key="1">
    <citation type="submission" date="2015-11" db="EMBL/GenBank/DDBJ databases">
        <title>Exploring the genomic traits of fungus-feeding bacterial genus Collimonas.</title>
        <authorList>
            <person name="Song C."/>
            <person name="Schmidt R."/>
            <person name="de Jager V."/>
            <person name="Krzyzanowska D."/>
            <person name="Jongedijk E."/>
            <person name="Cankar K."/>
            <person name="Beekwilder J."/>
            <person name="van Veen A."/>
            <person name="de Boer W."/>
            <person name="van Veen J.A."/>
            <person name="Garbeva P."/>
        </authorList>
    </citation>
    <scope>NUCLEOTIDE SEQUENCE [LARGE SCALE GENOMIC DNA]</scope>
    <source>
        <strain evidence="3 5">Ter291</strain>
        <strain evidence="2 4">Ter91</strain>
    </source>
</reference>
<dbReference type="EMBL" id="CP013234">
    <property type="protein sequence ID" value="AMP05934.1"/>
    <property type="molecule type" value="Genomic_DNA"/>
</dbReference>
<dbReference type="Proteomes" id="UP000074561">
    <property type="component" value="Chromosome"/>
</dbReference>
<dbReference type="STRING" id="279113.CPter91_3613"/>
<sequence>MFIMKNLVLMSILGGCALAAAAQTAPDNQTVQITGPTLRIEAPSHYHRVRADEAYDYLRSYSLSNGMTLDLFYRGQQLYAEVQGQGRHAIVATSTHDFVAMDRQLKMTINLHGSDDASGELIMVVPQHQLANGAVAGERVLMFAFR</sequence>
<dbReference type="AlphaFoldDB" id="A0A127Q7C6"/>
<gene>
    <name evidence="3" type="ORF">CPter291_3650</name>
    <name evidence="2" type="ORF">CPter91_3613</name>
</gene>
<evidence type="ECO:0000313" key="4">
    <source>
        <dbReference type="Proteomes" id="UP000074561"/>
    </source>
</evidence>
<evidence type="ECO:0000313" key="5">
    <source>
        <dbReference type="Proteomes" id="UP000074914"/>
    </source>
</evidence>
<dbReference type="EMBL" id="CP013236">
    <property type="protein sequence ID" value="AMP15884.1"/>
    <property type="molecule type" value="Genomic_DNA"/>
</dbReference>
<dbReference type="RefSeq" id="WP_061942150.1">
    <property type="nucleotide sequence ID" value="NZ_CP013236.1"/>
</dbReference>
<dbReference type="PATRIC" id="fig|279113.10.peg.3653"/>
<keyword evidence="5" id="KW-1185">Reference proteome</keyword>
<evidence type="ECO:0000313" key="2">
    <source>
        <dbReference type="EMBL" id="AMP05934.1"/>
    </source>
</evidence>
<organism evidence="2 4">
    <name type="scientific">Collimonas pratensis</name>
    <dbReference type="NCBI Taxonomy" id="279113"/>
    <lineage>
        <taxon>Bacteria</taxon>
        <taxon>Pseudomonadati</taxon>
        <taxon>Pseudomonadota</taxon>
        <taxon>Betaproteobacteria</taxon>
        <taxon>Burkholderiales</taxon>
        <taxon>Oxalobacteraceae</taxon>
        <taxon>Collimonas</taxon>
    </lineage>
</organism>